<proteinExistence type="predicted"/>
<dbReference type="EMBL" id="CAJNRG010017473">
    <property type="protein sequence ID" value="CAF2231392.1"/>
    <property type="molecule type" value="Genomic_DNA"/>
</dbReference>
<organism evidence="3 5">
    <name type="scientific">Rotaria magnacalcarata</name>
    <dbReference type="NCBI Taxonomy" id="392030"/>
    <lineage>
        <taxon>Eukaryota</taxon>
        <taxon>Metazoa</taxon>
        <taxon>Spiralia</taxon>
        <taxon>Gnathifera</taxon>
        <taxon>Rotifera</taxon>
        <taxon>Eurotatoria</taxon>
        <taxon>Bdelloidea</taxon>
        <taxon>Philodinida</taxon>
        <taxon>Philodinidae</taxon>
        <taxon>Rotaria</taxon>
    </lineage>
</organism>
<evidence type="ECO:0000313" key="4">
    <source>
        <dbReference type="EMBL" id="CAF3942361.1"/>
    </source>
</evidence>
<dbReference type="AlphaFoldDB" id="A0A816ZYL3"/>
<feature type="compositionally biased region" description="Polar residues" evidence="2">
    <location>
        <begin position="180"/>
        <end position="194"/>
    </location>
</feature>
<name>A0A816ZYL3_9BILA</name>
<reference evidence="3" key="1">
    <citation type="submission" date="2021-02" db="EMBL/GenBank/DDBJ databases">
        <authorList>
            <person name="Nowell W R."/>
        </authorList>
    </citation>
    <scope>NUCLEOTIDE SEQUENCE</scope>
</reference>
<feature type="compositionally biased region" description="Polar residues" evidence="2">
    <location>
        <begin position="429"/>
        <end position="439"/>
    </location>
</feature>
<dbReference type="Proteomes" id="UP000663842">
    <property type="component" value="Unassembled WGS sequence"/>
</dbReference>
<feature type="compositionally biased region" description="Acidic residues" evidence="2">
    <location>
        <begin position="161"/>
        <end position="177"/>
    </location>
</feature>
<gene>
    <name evidence="4" type="ORF">UXM345_LOCUS12836</name>
    <name evidence="3" type="ORF">XDN619_LOCUS34344</name>
</gene>
<feature type="region of interest" description="Disordered" evidence="2">
    <location>
        <begin position="422"/>
        <end position="480"/>
    </location>
</feature>
<feature type="compositionally biased region" description="Polar residues" evidence="2">
    <location>
        <begin position="207"/>
        <end position="228"/>
    </location>
</feature>
<keyword evidence="1" id="KW-0175">Coiled coil</keyword>
<evidence type="ECO:0000256" key="1">
    <source>
        <dbReference type="SAM" id="Coils"/>
    </source>
</evidence>
<dbReference type="Proteomes" id="UP000663887">
    <property type="component" value="Unassembled WGS sequence"/>
</dbReference>
<dbReference type="EMBL" id="CAJOBF010001360">
    <property type="protein sequence ID" value="CAF3942361.1"/>
    <property type="molecule type" value="Genomic_DNA"/>
</dbReference>
<feature type="region of interest" description="Disordered" evidence="2">
    <location>
        <begin position="155"/>
        <end position="228"/>
    </location>
</feature>
<feature type="coiled-coil region" evidence="1">
    <location>
        <begin position="272"/>
        <end position="306"/>
    </location>
</feature>
<protein>
    <recommendedName>
        <fullName evidence="6">BEN domain-containing protein</fullName>
    </recommendedName>
</protein>
<evidence type="ECO:0000313" key="5">
    <source>
        <dbReference type="Proteomes" id="UP000663887"/>
    </source>
</evidence>
<sequence length="480" mass="54193">MQRYQSKGSVTSVTSSSKRIAPTHMIIQREDNNQMLLLPVTHLINASATKIKVNNTATFKTDLKSRKQERGRVIQLGSEDACIEQLEVFEMVANIAAEEAAGNGIHKAKTKEEKKKHSTIKPITSFDIHEDTNTNIVVSSHKKTTDILKEKGITKEKQLESDEDINEEDINENDEVDIQSIDSIDNCLSTNDSNQDSEKTNKKKTINDVSTNGSGTRNGSQQDPRQNSTRIINYKTQNSNKNVEKHSTMIECLDSQEGQAPDTSYLDVMPRLEFLSKRCNQLTKENADLQENCDRLTTENQKLKRTMMPMPDASGRQWFINMGKYFSQKSSDCDVVKYAKALKINDPNDLLACVQATTSNTARQVIRRLYSPEQLLSMTGPEVPDFQRKLIREFAESQLGPILDHNFNEAINGVFRSEKSEFKKKLGEGQSTHAPSTQKTKAKTQKVDNHQTSLKKILNKNQTLQPTTINNNRENLPELS</sequence>
<feature type="compositionally biased region" description="Polar residues" evidence="2">
    <location>
        <begin position="450"/>
        <end position="474"/>
    </location>
</feature>
<comment type="caution">
    <text evidence="3">The sequence shown here is derived from an EMBL/GenBank/DDBJ whole genome shotgun (WGS) entry which is preliminary data.</text>
</comment>
<accession>A0A816ZYL3</accession>
<evidence type="ECO:0000313" key="3">
    <source>
        <dbReference type="EMBL" id="CAF2231392.1"/>
    </source>
</evidence>
<evidence type="ECO:0008006" key="6">
    <source>
        <dbReference type="Google" id="ProtNLM"/>
    </source>
</evidence>
<evidence type="ECO:0000256" key="2">
    <source>
        <dbReference type="SAM" id="MobiDB-lite"/>
    </source>
</evidence>